<organism evidence="2 3">
    <name type="scientific">Nocardiopsis suaedae</name>
    <dbReference type="NCBI Taxonomy" id="3018444"/>
    <lineage>
        <taxon>Bacteria</taxon>
        <taxon>Bacillati</taxon>
        <taxon>Actinomycetota</taxon>
        <taxon>Actinomycetes</taxon>
        <taxon>Streptosporangiales</taxon>
        <taxon>Nocardiopsidaceae</taxon>
        <taxon>Nocardiopsis</taxon>
    </lineage>
</organism>
<proteinExistence type="predicted"/>
<name>A0ABT4TFY3_9ACTN</name>
<keyword evidence="3" id="KW-1185">Reference proteome</keyword>
<protein>
    <submittedName>
        <fullName evidence="2">Uncharacterized protein</fullName>
    </submittedName>
</protein>
<accession>A0ABT4TFY3</accession>
<keyword evidence="1" id="KW-0472">Membrane</keyword>
<dbReference type="RefSeq" id="WP_270676103.1">
    <property type="nucleotide sequence ID" value="NZ_JAQFWP010000004.1"/>
</dbReference>
<evidence type="ECO:0000256" key="1">
    <source>
        <dbReference type="SAM" id="Phobius"/>
    </source>
</evidence>
<keyword evidence="1" id="KW-1133">Transmembrane helix</keyword>
<keyword evidence="1" id="KW-0812">Transmembrane</keyword>
<dbReference type="EMBL" id="JAQFWP010000004">
    <property type="protein sequence ID" value="MDA2803613.1"/>
    <property type="molecule type" value="Genomic_DNA"/>
</dbReference>
<feature type="transmembrane region" description="Helical" evidence="1">
    <location>
        <begin position="6"/>
        <end position="27"/>
    </location>
</feature>
<comment type="caution">
    <text evidence="2">The sequence shown here is derived from an EMBL/GenBank/DDBJ whole genome shotgun (WGS) entry which is preliminary data.</text>
</comment>
<reference evidence="2" key="1">
    <citation type="submission" date="2023-01" db="EMBL/GenBank/DDBJ databases">
        <title>Draft genome sequence of Nocardiopsis sp. LSu2-4 isolated from halophytes.</title>
        <authorList>
            <person name="Duangmal K."/>
            <person name="Chantavorakit T."/>
        </authorList>
    </citation>
    <scope>NUCLEOTIDE SEQUENCE</scope>
    <source>
        <strain evidence="2">LSu2-4</strain>
    </source>
</reference>
<evidence type="ECO:0000313" key="3">
    <source>
        <dbReference type="Proteomes" id="UP001165685"/>
    </source>
</evidence>
<gene>
    <name evidence="2" type="ORF">O4U47_03750</name>
</gene>
<dbReference type="Proteomes" id="UP001165685">
    <property type="component" value="Unassembled WGS sequence"/>
</dbReference>
<sequence length="157" mass="16681">MHRRWSPTGILAGTVAVGVLAGTLLYLDRPVLSARGDYEVDGYGFVQVIGITSEAAPDGVEVSWMAEFGGRTGGDMDLVAYTECGPQVLSPWNDPAASSEPKAVAVPEGYLGTWQDSCTVDEVGDRYFYALELRDAETGATGLNVVYTGTAPAPRWS</sequence>
<evidence type="ECO:0000313" key="2">
    <source>
        <dbReference type="EMBL" id="MDA2803613.1"/>
    </source>
</evidence>